<organism evidence="1 2">
    <name type="scientific">Chelativorans petroleitrophicus</name>
    <dbReference type="NCBI Taxonomy" id="2975484"/>
    <lineage>
        <taxon>Bacteria</taxon>
        <taxon>Pseudomonadati</taxon>
        <taxon>Pseudomonadota</taxon>
        <taxon>Alphaproteobacteria</taxon>
        <taxon>Hyphomicrobiales</taxon>
        <taxon>Phyllobacteriaceae</taxon>
        <taxon>Chelativorans</taxon>
    </lineage>
</organism>
<sequence length="263" mass="29168">MKLVDLAVTLDNSPIYPENHRPKIDYFDHEAPFNNGAFEAAFPGVGREALPEGQSWATERIYLGTHTGTHMDSPWHYHPTTDHALPDGPRKSPGIDEVPLEWCFRPAVKLDFTRFPAGYVVTAKDVEEELAAIGYTLKPLDIVLVHTRGAARYGAEDYEDAHCGMGREATLYLTERGIRVVGTDGFGWDAPFSSMTAAYRKTGDKSVIWEGHKAGIEIGYFQMEKLINLDKLPSHGFTVACFPIKIAGASAAWVRPVAFLEED</sequence>
<dbReference type="Proteomes" id="UP001149009">
    <property type="component" value="Unassembled WGS sequence"/>
</dbReference>
<dbReference type="RefSeq" id="WP_261516431.1">
    <property type="nucleotide sequence ID" value="NZ_JAODNV010000016.1"/>
</dbReference>
<protein>
    <submittedName>
        <fullName evidence="1">Cyclase family protein</fullName>
    </submittedName>
</protein>
<dbReference type="GO" id="GO:0019441">
    <property type="term" value="P:L-tryptophan catabolic process to kynurenine"/>
    <property type="evidence" value="ECO:0007669"/>
    <property type="project" value="InterPro"/>
</dbReference>
<dbReference type="GO" id="GO:0004061">
    <property type="term" value="F:arylformamidase activity"/>
    <property type="evidence" value="ECO:0007669"/>
    <property type="project" value="InterPro"/>
</dbReference>
<dbReference type="InterPro" id="IPR037175">
    <property type="entry name" value="KFase_sf"/>
</dbReference>
<dbReference type="InterPro" id="IPR007325">
    <property type="entry name" value="KFase/CYL"/>
</dbReference>
<proteinExistence type="predicted"/>
<dbReference type="Pfam" id="PF04199">
    <property type="entry name" value="Cyclase"/>
    <property type="match status" value="1"/>
</dbReference>
<evidence type="ECO:0000313" key="2">
    <source>
        <dbReference type="Proteomes" id="UP001149009"/>
    </source>
</evidence>
<comment type="caution">
    <text evidence="1">The sequence shown here is derived from an EMBL/GenBank/DDBJ whole genome shotgun (WGS) entry which is preliminary data.</text>
</comment>
<dbReference type="PANTHER" id="PTHR43564">
    <property type="entry name" value="KYNURENINE FORMAMIDASE-LIKE PROTEIN"/>
    <property type="match status" value="1"/>
</dbReference>
<gene>
    <name evidence="1" type="ORF">NYR54_14555</name>
</gene>
<dbReference type="EMBL" id="JAODNV010000016">
    <property type="protein sequence ID" value="MCT8991501.1"/>
    <property type="molecule type" value="Genomic_DNA"/>
</dbReference>
<evidence type="ECO:0000313" key="1">
    <source>
        <dbReference type="EMBL" id="MCT8991501.1"/>
    </source>
</evidence>
<dbReference type="AlphaFoldDB" id="A0A9X2XB45"/>
<dbReference type="Gene3D" id="3.50.30.50">
    <property type="entry name" value="Putative cyclase"/>
    <property type="match status" value="1"/>
</dbReference>
<accession>A0A9X2XB45</accession>
<reference evidence="1" key="1">
    <citation type="submission" date="2022-08" db="EMBL/GenBank/DDBJ databases">
        <title>Chelativorans sichuanense sp. nov., a paraffin oil-degrading bacterium isolated from a mixture of oil-based drill cuttings and paddy soil.</title>
        <authorList>
            <person name="Yu J."/>
            <person name="Liu H."/>
            <person name="Chen Q."/>
        </authorList>
    </citation>
    <scope>NUCLEOTIDE SEQUENCE</scope>
    <source>
        <strain evidence="1">SCAU 2101</strain>
    </source>
</reference>
<dbReference type="SUPFAM" id="SSF102198">
    <property type="entry name" value="Putative cyclase"/>
    <property type="match status" value="1"/>
</dbReference>
<dbReference type="PANTHER" id="PTHR43564:SF2">
    <property type="entry name" value="BLR6059 PROTEIN"/>
    <property type="match status" value="1"/>
</dbReference>
<keyword evidence="2" id="KW-1185">Reference proteome</keyword>
<name>A0A9X2XB45_9HYPH</name>